<dbReference type="RefSeq" id="XP_003889555.1">
    <property type="nucleotide sequence ID" value="XM_003889506.1"/>
</dbReference>
<dbReference type="KEGG" id="pgr:PGTG_21753"/>
<keyword evidence="3" id="KW-1185">Reference proteome</keyword>
<protein>
    <submittedName>
        <fullName evidence="2">Uncharacterized protein</fullName>
    </submittedName>
</protein>
<evidence type="ECO:0000313" key="2">
    <source>
        <dbReference type="EMBL" id="EHS63667.1"/>
    </source>
</evidence>
<dbReference type="GeneID" id="13542711"/>
<dbReference type="HOGENOM" id="CLU_1082339_0_0_1"/>
<accession>H6QSD6</accession>
<dbReference type="VEuPathDB" id="FungiDB:PGTG_21753"/>
<proteinExistence type="predicted"/>
<evidence type="ECO:0000313" key="3">
    <source>
        <dbReference type="Proteomes" id="UP000008783"/>
    </source>
</evidence>
<name>H6QSD6_PUCGT</name>
<gene>
    <name evidence="2" type="ORF">PGTG_21753</name>
</gene>
<sequence>MATGQSLVGTLPACKSARPGNLGRATQWVQVRSAGLADGYSARVRERSAAGAEPTGKPSACSSSGPDLHPFDWLLREERQFDRDGYELDGVPEDPSRLLTDNIETLFGLWQSSWSLKKRLTSETEAEPVLLPTLKGVTRLVQAIRTEQTVILLKMVISRFVADRTPPQTVDEARSKYLYNPQARLTDIERTRLIEAHLRVGGELSRRFIIDPCTSFLLYCIVPSVEDLKLLHAFLIQINPAKATQFWKHHPAVVSQS</sequence>
<dbReference type="EMBL" id="DS178293">
    <property type="protein sequence ID" value="EHS63667.1"/>
    <property type="molecule type" value="Genomic_DNA"/>
</dbReference>
<feature type="region of interest" description="Disordered" evidence="1">
    <location>
        <begin position="46"/>
        <end position="65"/>
    </location>
</feature>
<evidence type="ECO:0000256" key="1">
    <source>
        <dbReference type="SAM" id="MobiDB-lite"/>
    </source>
</evidence>
<organism evidence="2 3">
    <name type="scientific">Puccinia graminis f. sp. tritici (strain CRL 75-36-700-3 / race SCCL)</name>
    <name type="common">Black stem rust fungus</name>
    <dbReference type="NCBI Taxonomy" id="418459"/>
    <lineage>
        <taxon>Eukaryota</taxon>
        <taxon>Fungi</taxon>
        <taxon>Dikarya</taxon>
        <taxon>Basidiomycota</taxon>
        <taxon>Pucciniomycotina</taxon>
        <taxon>Pucciniomycetes</taxon>
        <taxon>Pucciniales</taxon>
        <taxon>Pucciniaceae</taxon>
        <taxon>Puccinia</taxon>
    </lineage>
</organism>
<dbReference type="InParanoid" id="H6QSD6"/>
<reference evidence="3" key="1">
    <citation type="journal article" date="2011" name="Proc. Natl. Acad. Sci. U.S.A.">
        <title>Obligate biotrophy features unraveled by the genomic analysis of rust fungi.</title>
        <authorList>
            <person name="Duplessis S."/>
            <person name="Cuomo C.A."/>
            <person name="Lin Y.-C."/>
            <person name="Aerts A."/>
            <person name="Tisserant E."/>
            <person name="Veneault-Fourrey C."/>
            <person name="Joly D.L."/>
            <person name="Hacquard S."/>
            <person name="Amselem J."/>
            <person name="Cantarel B.L."/>
            <person name="Chiu R."/>
            <person name="Coutinho P.M."/>
            <person name="Feau N."/>
            <person name="Field M."/>
            <person name="Frey P."/>
            <person name="Gelhaye E."/>
            <person name="Goldberg J."/>
            <person name="Grabherr M.G."/>
            <person name="Kodira C.D."/>
            <person name="Kohler A."/>
            <person name="Kuees U."/>
            <person name="Lindquist E.A."/>
            <person name="Lucas S.M."/>
            <person name="Mago R."/>
            <person name="Mauceli E."/>
            <person name="Morin E."/>
            <person name="Murat C."/>
            <person name="Pangilinan J.L."/>
            <person name="Park R."/>
            <person name="Pearson M."/>
            <person name="Quesneville H."/>
            <person name="Rouhier N."/>
            <person name="Sakthikumar S."/>
            <person name="Salamov A.A."/>
            <person name="Schmutz J."/>
            <person name="Selles B."/>
            <person name="Shapiro H."/>
            <person name="Tanguay P."/>
            <person name="Tuskan G.A."/>
            <person name="Henrissat B."/>
            <person name="Van de Peer Y."/>
            <person name="Rouze P."/>
            <person name="Ellis J.G."/>
            <person name="Dodds P.N."/>
            <person name="Schein J.E."/>
            <person name="Zhong S."/>
            <person name="Hamelin R.C."/>
            <person name="Grigoriev I.V."/>
            <person name="Szabo L.J."/>
            <person name="Martin F."/>
        </authorList>
    </citation>
    <scope>NUCLEOTIDE SEQUENCE [LARGE SCALE GENOMIC DNA]</scope>
    <source>
        <strain evidence="3">CRL 75-36-700-3 / race SCCL</strain>
    </source>
</reference>
<dbReference type="AlphaFoldDB" id="H6QSD6"/>
<dbReference type="Proteomes" id="UP000008783">
    <property type="component" value="Unassembled WGS sequence"/>
</dbReference>